<accession>A0A662ZIV4</accession>
<dbReference type="AlphaFoldDB" id="A0A662ZIV4"/>
<dbReference type="PANTHER" id="PTHR30061">
    <property type="entry name" value="MALTOSE-BINDING PERIPLASMIC PROTEIN"/>
    <property type="match status" value="1"/>
</dbReference>
<dbReference type="GO" id="GO:0015768">
    <property type="term" value="P:maltose transport"/>
    <property type="evidence" value="ECO:0007669"/>
    <property type="project" value="TreeGrafter"/>
</dbReference>
<feature type="chain" id="PRO_5025092532" description="Maltodextrin-binding protein" evidence="5">
    <location>
        <begin position="24"/>
        <end position="396"/>
    </location>
</feature>
<reference evidence="6 7" key="1">
    <citation type="submission" date="2016-10" db="EMBL/GenBank/DDBJ databases">
        <authorList>
            <person name="Varghese N."/>
            <person name="Submissions S."/>
        </authorList>
    </citation>
    <scope>NUCLEOTIDE SEQUENCE [LARGE SCALE GENOMIC DNA]</scope>
    <source>
        <strain evidence="6 7">DSM 1361</strain>
    </source>
</reference>
<evidence type="ECO:0000256" key="1">
    <source>
        <dbReference type="ARBA" id="ARBA00008520"/>
    </source>
</evidence>
<comment type="subcellular location">
    <subcellularLocation>
        <location evidence="5">Periplasm</location>
    </subcellularLocation>
</comment>
<evidence type="ECO:0000313" key="7">
    <source>
        <dbReference type="Proteomes" id="UP000243745"/>
    </source>
</evidence>
<dbReference type="PRINTS" id="PR00181">
    <property type="entry name" value="MALTOSEBP"/>
</dbReference>
<dbReference type="OrthoDB" id="9805950at2"/>
<keyword evidence="7" id="KW-1185">Reference proteome</keyword>
<dbReference type="GO" id="GO:0015144">
    <property type="term" value="F:carbohydrate transmembrane transporter activity"/>
    <property type="evidence" value="ECO:0007669"/>
    <property type="project" value="InterPro"/>
</dbReference>
<dbReference type="PANTHER" id="PTHR30061:SF50">
    <property type="entry name" value="MALTOSE_MALTODEXTRIN-BINDING PERIPLASMIC PROTEIN"/>
    <property type="match status" value="1"/>
</dbReference>
<evidence type="ECO:0000256" key="3">
    <source>
        <dbReference type="ARBA" id="ARBA00022597"/>
    </source>
</evidence>
<evidence type="ECO:0000256" key="2">
    <source>
        <dbReference type="ARBA" id="ARBA00022448"/>
    </source>
</evidence>
<dbReference type="InterPro" id="IPR006059">
    <property type="entry name" value="SBP"/>
</dbReference>
<dbReference type="RefSeq" id="WP_093142050.1">
    <property type="nucleotide sequence ID" value="NZ_FOXF01000020.1"/>
</dbReference>
<feature type="signal peptide" evidence="5">
    <location>
        <begin position="1"/>
        <end position="23"/>
    </location>
</feature>
<dbReference type="Proteomes" id="UP000243745">
    <property type="component" value="Unassembled WGS sequence"/>
</dbReference>
<dbReference type="GO" id="GO:1901982">
    <property type="term" value="F:maltose binding"/>
    <property type="evidence" value="ECO:0007669"/>
    <property type="project" value="TreeGrafter"/>
</dbReference>
<keyword evidence="3 5" id="KW-0762">Sugar transport</keyword>
<dbReference type="PROSITE" id="PS51257">
    <property type="entry name" value="PROKAR_LIPOPROTEIN"/>
    <property type="match status" value="1"/>
</dbReference>
<comment type="function">
    <text evidence="5">Part of the ABC transporter complex MalEFGK involved in maltose/maltodextrin import. Binds maltose and higher maltodextrins.</text>
</comment>
<keyword evidence="4 5" id="KW-0732">Signal</keyword>
<evidence type="ECO:0000256" key="5">
    <source>
        <dbReference type="RuleBase" id="RU365005"/>
    </source>
</evidence>
<organism evidence="6 7">
    <name type="scientific">Ruminobacter amylophilus</name>
    <dbReference type="NCBI Taxonomy" id="867"/>
    <lineage>
        <taxon>Bacteria</taxon>
        <taxon>Pseudomonadati</taxon>
        <taxon>Pseudomonadota</taxon>
        <taxon>Gammaproteobacteria</taxon>
        <taxon>Aeromonadales</taxon>
        <taxon>Succinivibrionaceae</taxon>
        <taxon>Ruminobacter</taxon>
    </lineage>
</organism>
<proteinExistence type="inferred from homology"/>
<keyword evidence="5" id="KW-0574">Periplasm</keyword>
<comment type="similarity">
    <text evidence="1 5">Belongs to the bacterial solute-binding protein 1 family.</text>
</comment>
<gene>
    <name evidence="6" type="ORF">SAMN02910344_01271</name>
</gene>
<sequence length="396" mass="44646">MKNKLLFCGIGLLSSCLTSSAYADEPLSRDELTIWVSEHKGYTGMVKVAAKFEHDTGYRINVEHFDSLPAKFQERASCGGGPDILVWAHDRYGEWAKLGLLEEIKPTKEELEKFYDISWDAMKINGKYYGYPFAVEAVSLICNRDLVPNPPKTFEEFMTLDAEMQEKGKHAFLWDYNNVYYSYPILSANGGYSYKRNEDGSYDIQNIGVSNEGTQKGLNYIVKMVQGGHLPIQTEYKSMEAEFIAGKVGCIINGPWGWKNYKNMNYSVNTFPTLEGKQGKPFVGVLGLVINKSSSHKEAARKFLTEYLLTDYGYEEVNNASQLGSVALKSFETKLESDPRIMTTMKNAQSGVIMPNVPEMNIFWSSVREAIKRATSGRQTADKALKTAESRIRKVK</sequence>
<dbReference type="Gene3D" id="3.40.190.10">
    <property type="entry name" value="Periplasmic binding protein-like II"/>
    <property type="match status" value="2"/>
</dbReference>
<dbReference type="NCBIfam" id="NF007011">
    <property type="entry name" value="PRK09474.1"/>
    <property type="match status" value="1"/>
</dbReference>
<dbReference type="GO" id="GO:0042597">
    <property type="term" value="C:periplasmic space"/>
    <property type="evidence" value="ECO:0007669"/>
    <property type="project" value="UniProtKB-SubCell"/>
</dbReference>
<dbReference type="EMBL" id="FOXF01000020">
    <property type="protein sequence ID" value="SFP39400.1"/>
    <property type="molecule type" value="Genomic_DNA"/>
</dbReference>
<evidence type="ECO:0000256" key="4">
    <source>
        <dbReference type="ARBA" id="ARBA00022729"/>
    </source>
</evidence>
<dbReference type="InterPro" id="IPR006060">
    <property type="entry name" value="Maltose/Cyclodextrin-bd"/>
</dbReference>
<protein>
    <recommendedName>
        <fullName evidence="5">Maltodextrin-binding protein</fullName>
    </recommendedName>
</protein>
<dbReference type="Pfam" id="PF13416">
    <property type="entry name" value="SBP_bac_8"/>
    <property type="match status" value="1"/>
</dbReference>
<name>A0A662ZIV4_9GAMM</name>
<keyword evidence="2 5" id="KW-0813">Transport</keyword>
<evidence type="ECO:0000313" key="6">
    <source>
        <dbReference type="EMBL" id="SFP39400.1"/>
    </source>
</evidence>
<dbReference type="GO" id="GO:0055052">
    <property type="term" value="C:ATP-binding cassette (ABC) transporter complex, substrate-binding subunit-containing"/>
    <property type="evidence" value="ECO:0007669"/>
    <property type="project" value="TreeGrafter"/>
</dbReference>
<dbReference type="GO" id="GO:0042956">
    <property type="term" value="P:maltodextrin transmembrane transport"/>
    <property type="evidence" value="ECO:0007669"/>
    <property type="project" value="TreeGrafter"/>
</dbReference>
<dbReference type="SUPFAM" id="SSF53850">
    <property type="entry name" value="Periplasmic binding protein-like II"/>
    <property type="match status" value="1"/>
</dbReference>